<evidence type="ECO:0000313" key="3">
    <source>
        <dbReference type="EMBL" id="GAA1191051.1"/>
    </source>
</evidence>
<evidence type="ECO:0000259" key="2">
    <source>
        <dbReference type="Pfam" id="PF10756"/>
    </source>
</evidence>
<dbReference type="EMBL" id="BAAALM010000002">
    <property type="protein sequence ID" value="GAA1191051.1"/>
    <property type="molecule type" value="Genomic_DNA"/>
</dbReference>
<keyword evidence="1" id="KW-0472">Membrane</keyword>
<protein>
    <submittedName>
        <fullName evidence="3">PH domain-containing protein</fullName>
    </submittedName>
</protein>
<keyword evidence="4" id="KW-1185">Reference proteome</keyword>
<dbReference type="Pfam" id="PF10756">
    <property type="entry name" value="bPH_6"/>
    <property type="match status" value="1"/>
</dbReference>
<keyword evidence="1" id="KW-0812">Transmembrane</keyword>
<keyword evidence="1" id="KW-1133">Transmembrane helix</keyword>
<feature type="transmembrane region" description="Helical" evidence="1">
    <location>
        <begin position="64"/>
        <end position="82"/>
    </location>
</feature>
<gene>
    <name evidence="3" type="ORF">GCM10009675_01700</name>
</gene>
<name>A0ABP4FM56_9PSEU</name>
<evidence type="ECO:0000313" key="4">
    <source>
        <dbReference type="Proteomes" id="UP001500467"/>
    </source>
</evidence>
<dbReference type="InterPro" id="IPR019692">
    <property type="entry name" value="CFP-6_PH"/>
</dbReference>
<sequence>MNAGDQMTADSGNGVTGDDVVVARPRRTAWMGIALGVALLAVFTVVAVLLRGSDSGAIFHLSDQIAMVFVGLLLGLACASFGTPKVRADSRGIDVRNVGTTRHFDWDQVLSVSFPDGASFARLELPDDEYYPLLAVQAVDRHRAVTAVRGLRRLHRNAWED</sequence>
<evidence type="ECO:0000256" key="1">
    <source>
        <dbReference type="SAM" id="Phobius"/>
    </source>
</evidence>
<proteinExistence type="predicted"/>
<comment type="caution">
    <text evidence="3">The sequence shown here is derived from an EMBL/GenBank/DDBJ whole genome shotgun (WGS) entry which is preliminary data.</text>
</comment>
<organism evidence="3 4">
    <name type="scientific">Prauserella alba</name>
    <dbReference type="NCBI Taxonomy" id="176898"/>
    <lineage>
        <taxon>Bacteria</taxon>
        <taxon>Bacillati</taxon>
        <taxon>Actinomycetota</taxon>
        <taxon>Actinomycetes</taxon>
        <taxon>Pseudonocardiales</taxon>
        <taxon>Pseudonocardiaceae</taxon>
        <taxon>Prauserella</taxon>
    </lineage>
</organism>
<feature type="transmembrane region" description="Helical" evidence="1">
    <location>
        <begin position="29"/>
        <end position="52"/>
    </location>
</feature>
<feature type="domain" description="Low molecular weight protein antigen 6 PH" evidence="2">
    <location>
        <begin position="84"/>
        <end position="152"/>
    </location>
</feature>
<reference evidence="4" key="1">
    <citation type="journal article" date="2019" name="Int. J. Syst. Evol. Microbiol.">
        <title>The Global Catalogue of Microorganisms (GCM) 10K type strain sequencing project: providing services to taxonomists for standard genome sequencing and annotation.</title>
        <authorList>
            <consortium name="The Broad Institute Genomics Platform"/>
            <consortium name="The Broad Institute Genome Sequencing Center for Infectious Disease"/>
            <person name="Wu L."/>
            <person name="Ma J."/>
        </authorList>
    </citation>
    <scope>NUCLEOTIDE SEQUENCE [LARGE SCALE GENOMIC DNA]</scope>
    <source>
        <strain evidence="4">JCM 13022</strain>
    </source>
</reference>
<accession>A0ABP4FM56</accession>
<dbReference type="Proteomes" id="UP001500467">
    <property type="component" value="Unassembled WGS sequence"/>
</dbReference>